<keyword evidence="5 9" id="KW-0812">Transmembrane</keyword>
<feature type="transmembrane region" description="Helical" evidence="9">
    <location>
        <begin position="338"/>
        <end position="359"/>
    </location>
</feature>
<evidence type="ECO:0000256" key="7">
    <source>
        <dbReference type="ARBA" id="ARBA00022989"/>
    </source>
</evidence>
<dbReference type="RefSeq" id="WP_072713406.1">
    <property type="nucleotide sequence ID" value="NZ_CP016796.1"/>
</dbReference>
<comment type="subcellular location">
    <subcellularLocation>
        <location evidence="1">Cell inner membrane</location>
        <topology evidence="1">Multi-pass membrane protein</topology>
    </subcellularLocation>
</comment>
<dbReference type="InterPro" id="IPR018227">
    <property type="entry name" value="Amino_acid_transport_2"/>
</dbReference>
<keyword evidence="7 9" id="KW-1133">Transmembrane helix</keyword>
<dbReference type="PRINTS" id="PR00166">
    <property type="entry name" value="AROAAPRMEASE"/>
</dbReference>
<feature type="transmembrane region" description="Helical" evidence="9">
    <location>
        <begin position="148"/>
        <end position="167"/>
    </location>
</feature>
<evidence type="ECO:0000256" key="6">
    <source>
        <dbReference type="ARBA" id="ARBA00022970"/>
    </source>
</evidence>
<dbReference type="GO" id="GO:0015173">
    <property type="term" value="F:aromatic amino acid transmembrane transporter activity"/>
    <property type="evidence" value="ECO:0007669"/>
    <property type="project" value="InterPro"/>
</dbReference>
<dbReference type="PANTHER" id="PTHR46997:SF2">
    <property type="entry name" value="TYROSINE-SPECIFIC TRANSPORT SYSTEM"/>
    <property type="match status" value="1"/>
</dbReference>
<dbReference type="Pfam" id="PF03222">
    <property type="entry name" value="Trp_Tyr_perm"/>
    <property type="match status" value="1"/>
</dbReference>
<feature type="transmembrane region" description="Helical" evidence="9">
    <location>
        <begin position="276"/>
        <end position="300"/>
    </location>
</feature>
<evidence type="ECO:0000256" key="5">
    <source>
        <dbReference type="ARBA" id="ARBA00022692"/>
    </source>
</evidence>
<gene>
    <name evidence="10" type="ORF">F7310_09775</name>
</gene>
<evidence type="ECO:0000256" key="8">
    <source>
        <dbReference type="ARBA" id="ARBA00023136"/>
    </source>
</evidence>
<evidence type="ECO:0000256" key="1">
    <source>
        <dbReference type="ARBA" id="ARBA00004429"/>
    </source>
</evidence>
<feature type="transmembrane region" description="Helical" evidence="9">
    <location>
        <begin position="371"/>
        <end position="396"/>
    </location>
</feature>
<protein>
    <submittedName>
        <fullName evidence="10">Amino acid transporter</fullName>
    </submittedName>
</protein>
<keyword evidence="3" id="KW-1003">Cell membrane</keyword>
<keyword evidence="4" id="KW-0997">Cell inner membrane</keyword>
<organism evidence="10 11">
    <name type="scientific">Francisella uliginis</name>
    <dbReference type="NCBI Taxonomy" id="573570"/>
    <lineage>
        <taxon>Bacteria</taxon>
        <taxon>Pseudomonadati</taxon>
        <taxon>Pseudomonadota</taxon>
        <taxon>Gammaproteobacteria</taxon>
        <taxon>Thiotrichales</taxon>
        <taxon>Francisellaceae</taxon>
        <taxon>Francisella</taxon>
    </lineage>
</organism>
<dbReference type="PROSITE" id="PS51257">
    <property type="entry name" value="PROKAR_LIPOPROTEIN"/>
    <property type="match status" value="1"/>
</dbReference>
<dbReference type="AlphaFoldDB" id="A0A1L4BUU6"/>
<dbReference type="Gene3D" id="1.20.1740.10">
    <property type="entry name" value="Amino acid/polyamine transporter I"/>
    <property type="match status" value="1"/>
</dbReference>
<feature type="transmembrane region" description="Helical" evidence="9">
    <location>
        <begin position="118"/>
        <end position="136"/>
    </location>
</feature>
<feature type="transmembrane region" description="Helical" evidence="9">
    <location>
        <begin position="78"/>
        <end position="98"/>
    </location>
</feature>
<evidence type="ECO:0000313" key="11">
    <source>
        <dbReference type="Proteomes" id="UP000184222"/>
    </source>
</evidence>
<name>A0A1L4BUU6_9GAMM</name>
<dbReference type="EMBL" id="CP016796">
    <property type="protein sequence ID" value="API87625.1"/>
    <property type="molecule type" value="Genomic_DNA"/>
</dbReference>
<feature type="transmembrane region" description="Helical" evidence="9">
    <location>
        <begin position="216"/>
        <end position="239"/>
    </location>
</feature>
<dbReference type="GO" id="GO:0005886">
    <property type="term" value="C:plasma membrane"/>
    <property type="evidence" value="ECO:0007669"/>
    <property type="project" value="UniProtKB-SubCell"/>
</dbReference>
<feature type="transmembrane region" description="Helical" evidence="9">
    <location>
        <begin position="173"/>
        <end position="195"/>
    </location>
</feature>
<keyword evidence="11" id="KW-1185">Reference proteome</keyword>
<dbReference type="STRING" id="573570.F7310_09775"/>
<dbReference type="GO" id="GO:0003333">
    <property type="term" value="P:amino acid transmembrane transport"/>
    <property type="evidence" value="ECO:0007669"/>
    <property type="project" value="InterPro"/>
</dbReference>
<feature type="transmembrane region" description="Helical" evidence="9">
    <location>
        <begin position="312"/>
        <end position="332"/>
    </location>
</feature>
<dbReference type="InterPro" id="IPR013059">
    <property type="entry name" value="Trp_tyr_transpt"/>
</dbReference>
<keyword evidence="6" id="KW-0029">Amino-acid transport</keyword>
<dbReference type="Proteomes" id="UP000184222">
    <property type="component" value="Chromosome"/>
</dbReference>
<keyword evidence="2" id="KW-0813">Transport</keyword>
<proteinExistence type="predicted"/>
<evidence type="ECO:0000256" key="9">
    <source>
        <dbReference type="SAM" id="Phobius"/>
    </source>
</evidence>
<dbReference type="OrthoDB" id="18749at2"/>
<evidence type="ECO:0000313" key="10">
    <source>
        <dbReference type="EMBL" id="API87625.1"/>
    </source>
</evidence>
<evidence type="ECO:0000256" key="3">
    <source>
        <dbReference type="ARBA" id="ARBA00022475"/>
    </source>
</evidence>
<evidence type="ECO:0000256" key="2">
    <source>
        <dbReference type="ARBA" id="ARBA00022448"/>
    </source>
</evidence>
<evidence type="ECO:0000256" key="4">
    <source>
        <dbReference type="ARBA" id="ARBA00022519"/>
    </source>
</evidence>
<reference evidence="10 11" key="1">
    <citation type="journal article" date="2016" name="Appl. Environ. Microbiol.">
        <title>Whole genome relationships among Francisella bacteria of diverse origin define new species and provide specific regions for detection.</title>
        <authorList>
            <person name="Challacombe J.F."/>
            <person name="Petersen J.M."/>
            <person name="Gallegos-Graves V."/>
            <person name="Hodge D."/>
            <person name="Pillai S."/>
            <person name="Kuske C.R."/>
        </authorList>
    </citation>
    <scope>NUCLEOTIDE SEQUENCE [LARGE SCALE GENOMIC DNA]</scope>
    <source>
        <strain evidence="11">TX07-7310</strain>
    </source>
</reference>
<dbReference type="KEGG" id="frx:F7310_09775"/>
<keyword evidence="8 9" id="KW-0472">Membrane</keyword>
<feature type="transmembrane region" description="Helical" evidence="9">
    <location>
        <begin position="33"/>
        <end position="57"/>
    </location>
</feature>
<accession>A0A1L4BUU6</accession>
<dbReference type="PANTHER" id="PTHR46997">
    <property type="entry name" value="LOW AFFINITY TRYPTOPHAN PERMEASE-RELATED"/>
    <property type="match status" value="1"/>
</dbReference>
<sequence>MNSRFIGSVFLIIGTTIGAGMLSLPLIVASCGFTTAIILLVLSWSVMYITAIKLLNVCAEYPLGVNFTTMMQEKASKIYLVFFSIIYLLLLYSLLAAYTTQGSSLVSMIGDVNDPNKSQIGVSAIIFILIFGAFMFSYKVSDYANRVFVILKFIFFIIAVVIMLFYINVKYLAAAPASISAFIFAWPTLLPAFGFHNIIPVIYEYQKGDVKSIRKSIFIGSVSVLVIYMVWICLSLALIPQHGLYSYHELFTSGNNTPEGLAGEIKRVSGSNTLEIALNLFIHIAIITSFIGVGISLMHYIRDLFVRYNKQIGNFAIAFICFVPPLVFTVFYPQGFILALQYAAIFAVIIFVYTPAFLSTRKDLRVYFSHIYVVSMGSAVILFEIFNLCFNLNPFIN</sequence>
<feature type="transmembrane region" description="Helical" evidence="9">
    <location>
        <begin position="5"/>
        <end position="27"/>
    </location>
</feature>